<comment type="caution">
    <text evidence="5">The sequence shown here is derived from an EMBL/GenBank/DDBJ whole genome shotgun (WGS) entry which is preliminary data.</text>
</comment>
<sequence>MDWINLTSKGEEVLNELEKLTIRASEIQDSILREILTKNAATDYINKYMKGSTDSSTYKKVVPVITYEEIHPYIQRIANGENSSIISGQPITELLISSGTSGGEPRLMPSIAEDLDRRTYLYKLILPIMNKYIPGLDKGKAMHLLFVKTEMSTPSGLPARPVLTSYYKSPHFRRRDVDSFSNLTSPDEAILCLDAHQSMYCQLLAGIFHRHRVLRLGAVFASALLRSIRFLERHWPDFVTDIRLGRPGPTVSDPACHAAMCTLLVGPNPALADEVELICSCRDGEHKGGRSWRGILERLWPRARCIEAVLTGSMAQYVPALEHYGGGIPLVCTMYASSECYFGVNLYPLSDPAQVSYTLLPNMGFFEFLPLENWQGRKCTARRVDEEFVKGTSLVNLVDVKPGAYYELVVTSLSGLYRYRVGDVLQVTGFHHQAPQFKFICRRNVVLSVDSDKTNEDELYKSISCAKKLLEARDLLLVEYTSCADTSTIPGHYVLFWEIACAANGMNTVVALDAALLQACCHAVEDSLNYVYRRNRTHDRSVGPLEIRVVELGTFEALMDLFITQGGSINQYKTPRCIESGDALKLLNSRVRDSFFSVREPIWKP</sequence>
<dbReference type="Pfam" id="PF23571">
    <property type="entry name" value="GH3_M"/>
    <property type="match status" value="1"/>
</dbReference>
<dbReference type="EMBL" id="JADCNM010000005">
    <property type="protein sequence ID" value="KAG0483466.1"/>
    <property type="molecule type" value="Genomic_DNA"/>
</dbReference>
<evidence type="ECO:0000256" key="2">
    <source>
        <dbReference type="ARBA" id="ARBA00022598"/>
    </source>
</evidence>
<dbReference type="InterPro" id="IPR055377">
    <property type="entry name" value="GH3_M"/>
</dbReference>
<dbReference type="Pfam" id="PF03321">
    <property type="entry name" value="GH3"/>
    <property type="match status" value="1"/>
</dbReference>
<dbReference type="PANTHER" id="PTHR31901">
    <property type="entry name" value="GH3 DOMAIN-CONTAINING PROTEIN"/>
    <property type="match status" value="1"/>
</dbReference>
<dbReference type="Pfam" id="PF23572">
    <property type="entry name" value="GH3_C"/>
    <property type="match status" value="1"/>
</dbReference>
<evidence type="ECO:0000313" key="6">
    <source>
        <dbReference type="Proteomes" id="UP000639772"/>
    </source>
</evidence>
<dbReference type="Proteomes" id="UP000639772">
    <property type="component" value="Unassembled WGS sequence"/>
</dbReference>
<name>A0A835R687_VANPL</name>
<dbReference type="AlphaFoldDB" id="A0A835R687"/>
<gene>
    <name evidence="5" type="ORF">HPP92_011550</name>
</gene>
<keyword evidence="2" id="KW-0436">Ligase</keyword>
<evidence type="ECO:0000313" key="5">
    <source>
        <dbReference type="EMBL" id="KAG0483466.1"/>
    </source>
</evidence>
<accession>A0A835R687</accession>
<dbReference type="PANTHER" id="PTHR31901:SF18">
    <property type="entry name" value="INDOLE-3-ACETIC ACID-AMIDO SYNTHETASE GH3.9-RELATED"/>
    <property type="match status" value="1"/>
</dbReference>
<comment type="similarity">
    <text evidence="1">Belongs to the IAA-amido conjugating enzyme family.</text>
</comment>
<protein>
    <submittedName>
        <fullName evidence="5">Uncharacterized protein</fullName>
    </submittedName>
</protein>
<feature type="domain" description="GH3 C-terminal" evidence="4">
    <location>
        <begin position="458"/>
        <end position="580"/>
    </location>
</feature>
<dbReference type="InterPro" id="IPR055378">
    <property type="entry name" value="GH3_C"/>
</dbReference>
<feature type="domain" description="GH3 middle" evidence="3">
    <location>
        <begin position="357"/>
        <end position="442"/>
    </location>
</feature>
<evidence type="ECO:0000259" key="4">
    <source>
        <dbReference type="Pfam" id="PF23572"/>
    </source>
</evidence>
<dbReference type="GO" id="GO:0005737">
    <property type="term" value="C:cytoplasm"/>
    <property type="evidence" value="ECO:0007669"/>
    <property type="project" value="TreeGrafter"/>
</dbReference>
<dbReference type="OrthoDB" id="10004661at2759"/>
<dbReference type="GO" id="GO:0016881">
    <property type="term" value="F:acid-amino acid ligase activity"/>
    <property type="evidence" value="ECO:0007669"/>
    <property type="project" value="TreeGrafter"/>
</dbReference>
<dbReference type="InterPro" id="IPR004993">
    <property type="entry name" value="GH3"/>
</dbReference>
<evidence type="ECO:0000256" key="1">
    <source>
        <dbReference type="ARBA" id="ARBA00008068"/>
    </source>
</evidence>
<proteinExistence type="inferred from homology"/>
<reference evidence="5 6" key="1">
    <citation type="journal article" date="2020" name="Nat. Food">
        <title>A phased Vanilla planifolia genome enables genetic improvement of flavour and production.</title>
        <authorList>
            <person name="Hasing T."/>
            <person name="Tang H."/>
            <person name="Brym M."/>
            <person name="Khazi F."/>
            <person name="Huang T."/>
            <person name="Chambers A.H."/>
        </authorList>
    </citation>
    <scope>NUCLEOTIDE SEQUENCE [LARGE SCALE GENOMIC DNA]</scope>
    <source>
        <tissue evidence="5">Leaf</tissue>
    </source>
</reference>
<organism evidence="5 6">
    <name type="scientific">Vanilla planifolia</name>
    <name type="common">Vanilla</name>
    <dbReference type="NCBI Taxonomy" id="51239"/>
    <lineage>
        <taxon>Eukaryota</taxon>
        <taxon>Viridiplantae</taxon>
        <taxon>Streptophyta</taxon>
        <taxon>Embryophyta</taxon>
        <taxon>Tracheophyta</taxon>
        <taxon>Spermatophyta</taxon>
        <taxon>Magnoliopsida</taxon>
        <taxon>Liliopsida</taxon>
        <taxon>Asparagales</taxon>
        <taxon>Orchidaceae</taxon>
        <taxon>Vanilloideae</taxon>
        <taxon>Vanilleae</taxon>
        <taxon>Vanilla</taxon>
    </lineage>
</organism>
<evidence type="ECO:0000259" key="3">
    <source>
        <dbReference type="Pfam" id="PF23571"/>
    </source>
</evidence>